<reference evidence="2" key="1">
    <citation type="journal article" date="2008" name="J. Bacteriol.">
        <title>Genome sequence of Thermofilum pendens reveals an exceptional loss of biosynthetic pathways without genome reduction.</title>
        <authorList>
            <person name="Anderson I."/>
            <person name="Rodriguez J."/>
            <person name="Susanti D."/>
            <person name="Porat I."/>
            <person name="Reich C."/>
            <person name="Ulrich L.E."/>
            <person name="Elkins J.G."/>
            <person name="Mavromatis K."/>
            <person name="Lykidis A."/>
            <person name="Kim E."/>
            <person name="Thompson L.S."/>
            <person name="Nolan M."/>
            <person name="Land M."/>
            <person name="Copeland A."/>
            <person name="Lapidus A."/>
            <person name="Lucas S."/>
            <person name="Detter C."/>
            <person name="Zhulin I.B."/>
            <person name="Olsen G.J."/>
            <person name="Whitman W."/>
            <person name="Mukhopadhyay B."/>
            <person name="Bristow J."/>
            <person name="Kyrpides N."/>
        </authorList>
    </citation>
    <scope>NUCLEOTIDE SEQUENCE [LARGE SCALE GENOMIC DNA]</scope>
    <source>
        <strain evidence="2">DSM 2475 / Hrk 5</strain>
    </source>
</reference>
<dbReference type="eggNOG" id="arCOG00202">
    <property type="taxonomic scope" value="Archaea"/>
</dbReference>
<organism evidence="1 2">
    <name type="scientific">Thermofilum pendens (strain DSM 2475 / Hrk 5)</name>
    <dbReference type="NCBI Taxonomy" id="368408"/>
    <lineage>
        <taxon>Archaea</taxon>
        <taxon>Thermoproteota</taxon>
        <taxon>Thermoprotei</taxon>
        <taxon>Thermofilales</taxon>
        <taxon>Thermofilaceae</taxon>
        <taxon>Thermofilum</taxon>
    </lineage>
</organism>
<dbReference type="STRING" id="368408.Tpen_1500"/>
<dbReference type="EnsemblBacteria" id="ABL78897">
    <property type="protein sequence ID" value="ABL78897"/>
    <property type="gene ID" value="Tpen_1500"/>
</dbReference>
<evidence type="ECO:0000313" key="2">
    <source>
        <dbReference type="Proteomes" id="UP000000641"/>
    </source>
</evidence>
<protein>
    <submittedName>
        <fullName evidence="1">Uncharacterized protein</fullName>
    </submittedName>
</protein>
<dbReference type="HOGENOM" id="CLU_2550475_0_0_2"/>
<dbReference type="EMBL" id="CP000505">
    <property type="protein sequence ID" value="ABL78897.1"/>
    <property type="molecule type" value="Genomic_DNA"/>
</dbReference>
<dbReference type="KEGG" id="tpe:Tpen_1500"/>
<dbReference type="RefSeq" id="WP_011753162.1">
    <property type="nucleotide sequence ID" value="NC_008698.1"/>
</dbReference>
<accession>A1S0B7</accession>
<evidence type="ECO:0000313" key="1">
    <source>
        <dbReference type="EMBL" id="ABL78897.1"/>
    </source>
</evidence>
<proteinExistence type="predicted"/>
<name>A1S0B7_THEPD</name>
<dbReference type="Proteomes" id="UP000000641">
    <property type="component" value="Chromosome"/>
</dbReference>
<dbReference type="GeneID" id="4601201"/>
<keyword evidence="2" id="KW-1185">Reference proteome</keyword>
<sequence length="82" mass="9224">MRFAAETARRTILMANGEKVLDGNTREVLTALDVLRKAAIKPPQIVQLCYELRKAGIELNALTIQEAVEEIVRAYRSRVNRG</sequence>
<gene>
    <name evidence="1" type="ordered locus">Tpen_1500</name>
</gene>
<dbReference type="AlphaFoldDB" id="A1S0B7"/>